<dbReference type="Gene3D" id="3.40.190.10">
    <property type="entry name" value="Periplasmic binding protein-like II"/>
    <property type="match status" value="2"/>
</dbReference>
<keyword evidence="2 4" id="KW-0479">Metal-binding</keyword>
<gene>
    <name evidence="6" type="ORF">SAMN05444279_1222</name>
</gene>
<dbReference type="PIRSF" id="PIRSF004846">
    <property type="entry name" value="ModA"/>
    <property type="match status" value="1"/>
</dbReference>
<keyword evidence="4" id="KW-0500">Molybdenum</keyword>
<dbReference type="PROSITE" id="PS51318">
    <property type="entry name" value="TAT"/>
    <property type="match status" value="1"/>
</dbReference>
<dbReference type="InterPro" id="IPR005950">
    <property type="entry name" value="ModA"/>
</dbReference>
<feature type="signal peptide" evidence="5">
    <location>
        <begin position="1"/>
        <end position="28"/>
    </location>
</feature>
<protein>
    <submittedName>
        <fullName evidence="6">Molybdate transport system substrate-binding protein</fullName>
    </submittedName>
</protein>
<sequence>MTLTRRMFGAATLACGIAAIAQPAAARAQEAPVVAAASDLRFAVQEIAAAFTLETGHALRLAFGSTGNFARQIREGAPFEMFMAADESYVLDLARDGFLRDEGALYAQGRMAIAVPNQGSPLTADGTLEDLRRALDVGQVSRFAIANPQHAPYGMRAMEVLQHAGIWAAIEPSLVLGENVSQAAQFALSGSADGGIIAWSLAQSPQLRPLGDFALIPAEWHQPLMQRMAMVRNAGPVAEAFYRYMQRPVALDIMARHGFAVPG</sequence>
<evidence type="ECO:0000256" key="4">
    <source>
        <dbReference type="PIRSR" id="PIRSR004846-1"/>
    </source>
</evidence>
<evidence type="ECO:0000313" key="6">
    <source>
        <dbReference type="EMBL" id="SHF22085.1"/>
    </source>
</evidence>
<dbReference type="InterPro" id="IPR044084">
    <property type="entry name" value="AvModA-like_subst-bd"/>
</dbReference>
<dbReference type="Proteomes" id="UP000325134">
    <property type="component" value="Unassembled WGS sequence"/>
</dbReference>
<reference evidence="6 7" key="1">
    <citation type="submission" date="2016-11" db="EMBL/GenBank/DDBJ databases">
        <authorList>
            <person name="Varghese N."/>
            <person name="Submissions S."/>
        </authorList>
    </citation>
    <scope>NUCLEOTIDE SEQUENCE [LARGE SCALE GENOMIC DNA]</scope>
    <source>
        <strain evidence="6 7">DSM 29341</strain>
    </source>
</reference>
<dbReference type="Pfam" id="PF13531">
    <property type="entry name" value="SBP_bac_11"/>
    <property type="match status" value="1"/>
</dbReference>
<evidence type="ECO:0000256" key="3">
    <source>
        <dbReference type="ARBA" id="ARBA00022729"/>
    </source>
</evidence>
<dbReference type="GO" id="GO:0046872">
    <property type="term" value="F:metal ion binding"/>
    <property type="evidence" value="ECO:0007669"/>
    <property type="project" value="UniProtKB-KW"/>
</dbReference>
<keyword evidence="7" id="KW-1185">Reference proteome</keyword>
<dbReference type="CDD" id="cd13539">
    <property type="entry name" value="PBP2_AvModA"/>
    <property type="match status" value="1"/>
</dbReference>
<dbReference type="InterPro" id="IPR050682">
    <property type="entry name" value="ModA/WtpA"/>
</dbReference>
<evidence type="ECO:0000256" key="1">
    <source>
        <dbReference type="ARBA" id="ARBA00009175"/>
    </source>
</evidence>
<evidence type="ECO:0000256" key="5">
    <source>
        <dbReference type="SAM" id="SignalP"/>
    </source>
</evidence>
<feature type="chain" id="PRO_5011979450" evidence="5">
    <location>
        <begin position="29"/>
        <end position="263"/>
    </location>
</feature>
<evidence type="ECO:0000313" key="7">
    <source>
        <dbReference type="Proteomes" id="UP000325134"/>
    </source>
</evidence>
<dbReference type="InterPro" id="IPR006311">
    <property type="entry name" value="TAT_signal"/>
</dbReference>
<dbReference type="PANTHER" id="PTHR30632">
    <property type="entry name" value="MOLYBDATE-BINDING PERIPLASMIC PROTEIN"/>
    <property type="match status" value="1"/>
</dbReference>
<dbReference type="OrthoDB" id="9785015at2"/>
<evidence type="ECO:0000256" key="2">
    <source>
        <dbReference type="ARBA" id="ARBA00022723"/>
    </source>
</evidence>
<name>A0A1M4ZVS6_9RHOB</name>
<dbReference type="PANTHER" id="PTHR30632:SF14">
    <property type="entry name" value="TUNGSTATE_MOLYBDATE_CHROMATE-BINDING PROTEIN MODA"/>
    <property type="match status" value="1"/>
</dbReference>
<feature type="binding site" evidence="4">
    <location>
        <position position="180"/>
    </location>
    <ligand>
        <name>molybdate</name>
        <dbReference type="ChEBI" id="CHEBI:36264"/>
    </ligand>
</feature>
<accession>A0A1M4ZVS6</accession>
<dbReference type="NCBIfam" id="TIGR01256">
    <property type="entry name" value="modA"/>
    <property type="match status" value="1"/>
</dbReference>
<proteinExistence type="inferred from homology"/>
<dbReference type="SUPFAM" id="SSF53850">
    <property type="entry name" value="Periplasmic binding protein-like II"/>
    <property type="match status" value="1"/>
</dbReference>
<dbReference type="EMBL" id="FQVK01000022">
    <property type="protein sequence ID" value="SHF22085.1"/>
    <property type="molecule type" value="Genomic_DNA"/>
</dbReference>
<keyword evidence="3 5" id="KW-0732">Signal</keyword>
<dbReference type="GO" id="GO:0015689">
    <property type="term" value="P:molybdate ion transport"/>
    <property type="evidence" value="ECO:0007669"/>
    <property type="project" value="InterPro"/>
</dbReference>
<dbReference type="AlphaFoldDB" id="A0A1M4ZVS6"/>
<comment type="similarity">
    <text evidence="1">Belongs to the bacterial solute-binding protein ModA family.</text>
</comment>
<feature type="binding site" evidence="4">
    <location>
        <position position="66"/>
    </location>
    <ligand>
        <name>molybdate</name>
        <dbReference type="ChEBI" id="CHEBI:36264"/>
    </ligand>
</feature>
<dbReference type="GO" id="GO:0030973">
    <property type="term" value="F:molybdate ion binding"/>
    <property type="evidence" value="ECO:0007669"/>
    <property type="project" value="InterPro"/>
</dbReference>
<organism evidence="6 7">
    <name type="scientific">Ruegeria intermedia</name>
    <dbReference type="NCBI Taxonomy" id="996115"/>
    <lineage>
        <taxon>Bacteria</taxon>
        <taxon>Pseudomonadati</taxon>
        <taxon>Pseudomonadota</taxon>
        <taxon>Alphaproteobacteria</taxon>
        <taxon>Rhodobacterales</taxon>
        <taxon>Roseobacteraceae</taxon>
        <taxon>Ruegeria</taxon>
    </lineage>
</organism>